<accession>A0A1W1Z9X8</accession>
<organism evidence="1 2">
    <name type="scientific">Moheibacter sediminis</name>
    <dbReference type="NCBI Taxonomy" id="1434700"/>
    <lineage>
        <taxon>Bacteria</taxon>
        <taxon>Pseudomonadati</taxon>
        <taxon>Bacteroidota</taxon>
        <taxon>Flavobacteriia</taxon>
        <taxon>Flavobacteriales</taxon>
        <taxon>Weeksellaceae</taxon>
        <taxon>Moheibacter</taxon>
    </lineage>
</organism>
<dbReference type="Proteomes" id="UP000192393">
    <property type="component" value="Unassembled WGS sequence"/>
</dbReference>
<keyword evidence="1" id="KW-0489">Methyltransferase</keyword>
<evidence type="ECO:0000313" key="2">
    <source>
        <dbReference type="Proteomes" id="UP000192393"/>
    </source>
</evidence>
<sequence length="275" mass="31619">MIKKLNKYIDFLQRISSQNKIIAELKSHNNSTLNTILDTIFQVKNSKFSNEDLKIFNEIESYRNNLSQSTQVITYEIFGSDSTAKVKFISKQAASPEIWAKFHYALAKNLKAKNYLEIGTNLGVSCSYIISALKENDDFNFVTMEGIQALCEISQKQFSTLTDEKNFKIIQGLYENTFPQVLDLPFDFDVIFIDGNHQKSPTLHYFESLKSKINSPAVVVFDDINWSEEMKEVWAIIKNDSIVNYAIDLYKLGIVLIDKNDINKNISKNLFLTMQ</sequence>
<protein>
    <submittedName>
        <fullName evidence="1">Methyltransferase domain-containing protein</fullName>
    </submittedName>
</protein>
<name>A0A1W1Z9X8_9FLAO</name>
<keyword evidence="2" id="KW-1185">Reference proteome</keyword>
<evidence type="ECO:0000313" key="1">
    <source>
        <dbReference type="EMBL" id="SMC45230.1"/>
    </source>
</evidence>
<dbReference type="InterPro" id="IPR029063">
    <property type="entry name" value="SAM-dependent_MTases_sf"/>
</dbReference>
<dbReference type="Pfam" id="PF13578">
    <property type="entry name" value="Methyltransf_24"/>
    <property type="match status" value="1"/>
</dbReference>
<dbReference type="RefSeq" id="WP_084016450.1">
    <property type="nucleotide sequence ID" value="NZ_FWXS01000002.1"/>
</dbReference>
<dbReference type="OrthoDB" id="5464618at2"/>
<dbReference type="GO" id="GO:0032259">
    <property type="term" value="P:methylation"/>
    <property type="evidence" value="ECO:0007669"/>
    <property type="project" value="UniProtKB-KW"/>
</dbReference>
<keyword evidence="1" id="KW-0808">Transferase</keyword>
<dbReference type="Gene3D" id="3.40.50.150">
    <property type="entry name" value="Vaccinia Virus protein VP39"/>
    <property type="match status" value="1"/>
</dbReference>
<reference evidence="1 2" key="1">
    <citation type="submission" date="2017-04" db="EMBL/GenBank/DDBJ databases">
        <authorList>
            <person name="Afonso C.L."/>
            <person name="Miller P.J."/>
            <person name="Scott M.A."/>
            <person name="Spackman E."/>
            <person name="Goraichik I."/>
            <person name="Dimitrov K.M."/>
            <person name="Suarez D.L."/>
            <person name="Swayne D.E."/>
        </authorList>
    </citation>
    <scope>NUCLEOTIDE SEQUENCE [LARGE SCALE GENOMIC DNA]</scope>
    <source>
        <strain evidence="1 2">CGMCC 1.12708</strain>
    </source>
</reference>
<dbReference type="GO" id="GO:0008168">
    <property type="term" value="F:methyltransferase activity"/>
    <property type="evidence" value="ECO:0007669"/>
    <property type="project" value="UniProtKB-KW"/>
</dbReference>
<gene>
    <name evidence="1" type="ORF">SAMN06296427_102296</name>
</gene>
<proteinExistence type="predicted"/>
<dbReference type="STRING" id="1434700.SAMN06296427_102296"/>
<dbReference type="EMBL" id="FWXS01000002">
    <property type="protein sequence ID" value="SMC45230.1"/>
    <property type="molecule type" value="Genomic_DNA"/>
</dbReference>
<dbReference type="AlphaFoldDB" id="A0A1W1Z9X8"/>
<dbReference type="SUPFAM" id="SSF53335">
    <property type="entry name" value="S-adenosyl-L-methionine-dependent methyltransferases"/>
    <property type="match status" value="1"/>
</dbReference>